<comment type="similarity">
    <text evidence="1">Belongs to the ROK (NagC/XylR) family.</text>
</comment>
<gene>
    <name evidence="2" type="ORF">A2871_02840</name>
</gene>
<sequence>MHLVFDIGGTNMRVAVSADGATIAKSKIIPTPQDFNQGILAFKQVADKLSDGEKISGVAGGIAVILNKDKTMAVRSTHLKDWINKPLKAELEKVFGAPARLENDSHIAGLGEAIRGAGIGKNIVAFFNIGTGIGGIRIVNGKMDHGYLTFEPGHQIIVADGKPCDCGGFGHFESYVGGSGIEKIYHQWGENITDPAIWDEISRYLAMALNNTIVHWSPDIVVLGGSVVKSIPIGNTKKHLSNMLKALAGIPDIVPAKLGNDSGLYGALELLK</sequence>
<evidence type="ECO:0000313" key="3">
    <source>
        <dbReference type="Proteomes" id="UP000176336"/>
    </source>
</evidence>
<dbReference type="Pfam" id="PF00480">
    <property type="entry name" value="ROK"/>
    <property type="match status" value="1"/>
</dbReference>
<evidence type="ECO:0000256" key="1">
    <source>
        <dbReference type="ARBA" id="ARBA00006479"/>
    </source>
</evidence>
<dbReference type="InterPro" id="IPR000600">
    <property type="entry name" value="ROK"/>
</dbReference>
<dbReference type="PANTHER" id="PTHR18964:SF149">
    <property type="entry name" value="BIFUNCTIONAL UDP-N-ACETYLGLUCOSAMINE 2-EPIMERASE_N-ACETYLMANNOSAMINE KINASE"/>
    <property type="match status" value="1"/>
</dbReference>
<proteinExistence type="inferred from homology"/>
<dbReference type="SUPFAM" id="SSF53067">
    <property type="entry name" value="Actin-like ATPase domain"/>
    <property type="match status" value="1"/>
</dbReference>
<evidence type="ECO:0008006" key="4">
    <source>
        <dbReference type="Google" id="ProtNLM"/>
    </source>
</evidence>
<dbReference type="Gene3D" id="3.30.420.40">
    <property type="match status" value="2"/>
</dbReference>
<accession>A0A1F5IRB2</accession>
<comment type="caution">
    <text evidence="2">The sequence shown here is derived from an EMBL/GenBank/DDBJ whole genome shotgun (WGS) entry which is preliminary data.</text>
</comment>
<protein>
    <recommendedName>
        <fullName evidence="4">Sugar kinase</fullName>
    </recommendedName>
</protein>
<dbReference type="InterPro" id="IPR043129">
    <property type="entry name" value="ATPase_NBD"/>
</dbReference>
<reference evidence="2 3" key="1">
    <citation type="journal article" date="2016" name="Nat. Commun.">
        <title>Thousands of microbial genomes shed light on interconnected biogeochemical processes in an aquifer system.</title>
        <authorList>
            <person name="Anantharaman K."/>
            <person name="Brown C.T."/>
            <person name="Hug L.A."/>
            <person name="Sharon I."/>
            <person name="Castelle C.J."/>
            <person name="Probst A.J."/>
            <person name="Thomas B.C."/>
            <person name="Singh A."/>
            <person name="Wilkins M.J."/>
            <person name="Karaoz U."/>
            <person name="Brodie E.L."/>
            <person name="Williams K.H."/>
            <person name="Hubbard S.S."/>
            <person name="Banfield J.F."/>
        </authorList>
    </citation>
    <scope>NUCLEOTIDE SEQUENCE [LARGE SCALE GENOMIC DNA]</scope>
</reference>
<dbReference type="Proteomes" id="UP000176336">
    <property type="component" value="Unassembled WGS sequence"/>
</dbReference>
<organism evidence="2 3">
    <name type="scientific">Candidatus Daviesbacteria bacterium RIFCSPHIGHO2_01_FULL_41_23</name>
    <dbReference type="NCBI Taxonomy" id="1797764"/>
    <lineage>
        <taxon>Bacteria</taxon>
        <taxon>Candidatus Daviesiibacteriota</taxon>
    </lineage>
</organism>
<name>A0A1F5IRB2_9BACT</name>
<dbReference type="AlphaFoldDB" id="A0A1F5IRB2"/>
<dbReference type="PANTHER" id="PTHR18964">
    <property type="entry name" value="ROK (REPRESSOR, ORF, KINASE) FAMILY"/>
    <property type="match status" value="1"/>
</dbReference>
<evidence type="ECO:0000313" key="2">
    <source>
        <dbReference type="EMBL" id="OGE18902.1"/>
    </source>
</evidence>
<dbReference type="CDD" id="cd23763">
    <property type="entry name" value="ASKHA_ATPase_ROK"/>
    <property type="match status" value="1"/>
</dbReference>
<dbReference type="EMBL" id="MFCR01000008">
    <property type="protein sequence ID" value="OGE18902.1"/>
    <property type="molecule type" value="Genomic_DNA"/>
</dbReference>